<organism evidence="1">
    <name type="scientific">Amphora coffeiformis</name>
    <dbReference type="NCBI Taxonomy" id="265554"/>
    <lineage>
        <taxon>Eukaryota</taxon>
        <taxon>Sar</taxon>
        <taxon>Stramenopiles</taxon>
        <taxon>Ochrophyta</taxon>
        <taxon>Bacillariophyta</taxon>
        <taxon>Bacillariophyceae</taxon>
        <taxon>Bacillariophycidae</taxon>
        <taxon>Thalassiophysales</taxon>
        <taxon>Catenulaceae</taxon>
        <taxon>Amphora</taxon>
    </lineage>
</organism>
<dbReference type="AlphaFoldDB" id="A0A7S3LCF1"/>
<sequence>MVEPRIFLDCPSGCVDGEFCGRDNLCHAYSCENWYTLAPATYTGYDPSTSPVLDCTHMDPMQVDRSYRFVNPFCPNGDMPAAVFHRVDKCLGGTVCSRSMLEEGIEHYIPMNRKCTAQPNPETTFVCYEMDQHENVSNVTQALIDNYTDATMGQVNTVPCGANDTDRHSHFYTGLIRYPNNGVFTGPDASEVFDEMALQAAMIATYEVDTPSQFPLCDAIGGCKTTEFCGTDLQCHEFSCDTFYRYGPTVYTGQEEEKEEQQLQCTDTMSSSASAWCDFTGDGFPIAVKYQCLPNGYFVDLPDCPASALQEENLYAGRYTTYNRYCTAQPNPGQQFTCFDMDSMDPELYFQDFVYAVRANDTCTAENNPVPFITDWELAPSILYDSCVGYRNRTGSGFTDCTIFPGGYHQSLLSFDASYAQFTMKSMLETFSTTADDETMAPSQTPTTTTSAAFRSMKGDGDAHGTAVSVFFLFIIATRWCLL</sequence>
<reference evidence="1" key="1">
    <citation type="submission" date="2021-01" db="EMBL/GenBank/DDBJ databases">
        <authorList>
            <person name="Corre E."/>
            <person name="Pelletier E."/>
            <person name="Niang G."/>
            <person name="Scheremetjew M."/>
            <person name="Finn R."/>
            <person name="Kale V."/>
            <person name="Holt S."/>
            <person name="Cochrane G."/>
            <person name="Meng A."/>
            <person name="Brown T."/>
            <person name="Cohen L."/>
        </authorList>
    </citation>
    <scope>NUCLEOTIDE SEQUENCE</scope>
    <source>
        <strain evidence="1">CCMP127</strain>
    </source>
</reference>
<proteinExistence type="predicted"/>
<evidence type="ECO:0000313" key="1">
    <source>
        <dbReference type="EMBL" id="CAE0418928.1"/>
    </source>
</evidence>
<accession>A0A7S3LCF1</accession>
<name>A0A7S3LCF1_9STRA</name>
<gene>
    <name evidence="1" type="ORF">ACOF00016_LOCUS15795</name>
</gene>
<protein>
    <submittedName>
        <fullName evidence="1">Uncharacterized protein</fullName>
    </submittedName>
</protein>
<dbReference type="EMBL" id="HBIM01021117">
    <property type="protein sequence ID" value="CAE0418928.1"/>
    <property type="molecule type" value="Transcribed_RNA"/>
</dbReference>